<evidence type="ECO:0000256" key="1">
    <source>
        <dbReference type="ARBA" id="ARBA00004370"/>
    </source>
</evidence>
<sequence length="349" mass="39545">MDLIRASATEPGAMSTTVITTTVSIIDDQSHNFLVVLGIANIISLTMLRVVSKSVISFIGIVFNLDLVYITCKTRSLQGTCNLLIALNALFTAFFEFSYITELIIASAKLGPVPLSHCFWLQLFPLFGANCAVPFILFIGIDRLLSTAFPRWHSRINTRYYLITIIGLCFLHSSIMAFCTFLIVFQRYPNKGLGCQVSDLYRDEARSMIERSNITLNLTTFFCYIGVWILIKRTKGDVSVRLFKSLTAIMLSVFGGWFLYSIATMIIDQFEIIAAPRWYILFSAGLLQSISDASHAPILYAVSSPYRRAFRYQFSQIRPRIFCRKKETKTTILFLTDSKLLRNRPKSIA</sequence>
<dbReference type="SMART" id="SM01381">
    <property type="entry name" value="7TM_GPCR_Srsx"/>
    <property type="match status" value="1"/>
</dbReference>
<dbReference type="InterPro" id="IPR047130">
    <property type="entry name" value="7TM_GPCR_Srsx_nematod"/>
</dbReference>
<feature type="domain" description="G-protein coupled receptors family 1 profile" evidence="6">
    <location>
        <begin position="63"/>
        <end position="300"/>
    </location>
</feature>
<dbReference type="Proteomes" id="UP001201812">
    <property type="component" value="Unassembled WGS sequence"/>
</dbReference>
<dbReference type="Gene3D" id="1.20.1070.10">
    <property type="entry name" value="Rhodopsin 7-helix transmembrane proteins"/>
    <property type="match status" value="1"/>
</dbReference>
<dbReference type="InterPro" id="IPR019424">
    <property type="entry name" value="7TM_GPCR_Srsx"/>
</dbReference>
<proteinExistence type="predicted"/>
<dbReference type="PANTHER" id="PTHR23360">
    <property type="entry name" value="G-PROTEIN COUPLED RECEPTORS FAMILY 1 PROFILE DOMAIN-CONTAINING PROTEIN-RELATED"/>
    <property type="match status" value="1"/>
</dbReference>
<evidence type="ECO:0000259" key="6">
    <source>
        <dbReference type="PROSITE" id="PS50262"/>
    </source>
</evidence>
<dbReference type="GO" id="GO:0016020">
    <property type="term" value="C:membrane"/>
    <property type="evidence" value="ECO:0007669"/>
    <property type="project" value="UniProtKB-SubCell"/>
</dbReference>
<feature type="transmembrane region" description="Helical" evidence="5">
    <location>
        <begin position="214"/>
        <end position="231"/>
    </location>
</feature>
<comment type="caution">
    <text evidence="7">The sequence shown here is derived from an EMBL/GenBank/DDBJ whole genome shotgun (WGS) entry which is preliminary data.</text>
</comment>
<feature type="transmembrane region" description="Helical" evidence="5">
    <location>
        <begin position="54"/>
        <end position="72"/>
    </location>
</feature>
<name>A0AAD4N1J0_9BILA</name>
<dbReference type="EMBL" id="JAKKPZ010000022">
    <property type="protein sequence ID" value="KAI1711405.1"/>
    <property type="molecule type" value="Genomic_DNA"/>
</dbReference>
<organism evidence="7 8">
    <name type="scientific">Ditylenchus destructor</name>
    <dbReference type="NCBI Taxonomy" id="166010"/>
    <lineage>
        <taxon>Eukaryota</taxon>
        <taxon>Metazoa</taxon>
        <taxon>Ecdysozoa</taxon>
        <taxon>Nematoda</taxon>
        <taxon>Chromadorea</taxon>
        <taxon>Rhabditida</taxon>
        <taxon>Tylenchina</taxon>
        <taxon>Tylenchomorpha</taxon>
        <taxon>Sphaerularioidea</taxon>
        <taxon>Anguinidae</taxon>
        <taxon>Anguininae</taxon>
        <taxon>Ditylenchus</taxon>
    </lineage>
</organism>
<dbReference type="PANTHER" id="PTHR23360:SF5">
    <property type="entry name" value="G-PROTEIN COUPLED RECEPTORS FAMILY 1 PROFILE DOMAIN-CONTAINING PROTEIN"/>
    <property type="match status" value="1"/>
</dbReference>
<dbReference type="AlphaFoldDB" id="A0AAD4N1J0"/>
<feature type="transmembrane region" description="Helical" evidence="5">
    <location>
        <begin position="160"/>
        <end position="184"/>
    </location>
</feature>
<evidence type="ECO:0000256" key="4">
    <source>
        <dbReference type="ARBA" id="ARBA00023136"/>
    </source>
</evidence>
<feature type="transmembrane region" description="Helical" evidence="5">
    <location>
        <begin position="84"/>
        <end position="107"/>
    </location>
</feature>
<dbReference type="GO" id="GO:0004930">
    <property type="term" value="F:G protein-coupled receptor activity"/>
    <property type="evidence" value="ECO:0007669"/>
    <property type="project" value="InterPro"/>
</dbReference>
<dbReference type="InterPro" id="IPR017452">
    <property type="entry name" value="GPCR_Rhodpsn_7TM"/>
</dbReference>
<gene>
    <name evidence="7" type="ORF">DdX_10285</name>
</gene>
<evidence type="ECO:0000313" key="7">
    <source>
        <dbReference type="EMBL" id="KAI1711405.1"/>
    </source>
</evidence>
<dbReference type="InterPro" id="IPR000276">
    <property type="entry name" value="GPCR_Rhodpsn"/>
</dbReference>
<keyword evidence="4 5" id="KW-0472">Membrane</keyword>
<evidence type="ECO:0000256" key="3">
    <source>
        <dbReference type="ARBA" id="ARBA00022989"/>
    </source>
</evidence>
<keyword evidence="8" id="KW-1185">Reference proteome</keyword>
<evidence type="ECO:0000256" key="5">
    <source>
        <dbReference type="SAM" id="Phobius"/>
    </source>
</evidence>
<accession>A0AAD4N1J0</accession>
<feature type="transmembrane region" description="Helical" evidence="5">
    <location>
        <begin position="119"/>
        <end position="139"/>
    </location>
</feature>
<reference evidence="7" key="1">
    <citation type="submission" date="2022-01" db="EMBL/GenBank/DDBJ databases">
        <title>Genome Sequence Resource for Two Populations of Ditylenchus destructor, the Migratory Endoparasitic Phytonematode.</title>
        <authorList>
            <person name="Zhang H."/>
            <person name="Lin R."/>
            <person name="Xie B."/>
        </authorList>
    </citation>
    <scope>NUCLEOTIDE SEQUENCE</scope>
    <source>
        <strain evidence="7">BazhouSP</strain>
    </source>
</reference>
<keyword evidence="3 5" id="KW-1133">Transmembrane helix</keyword>
<dbReference type="CDD" id="cd00637">
    <property type="entry name" value="7tm_classA_rhodopsin-like"/>
    <property type="match status" value="1"/>
</dbReference>
<comment type="subcellular location">
    <subcellularLocation>
        <location evidence="1">Membrane</location>
    </subcellularLocation>
</comment>
<keyword evidence="2 5" id="KW-0812">Transmembrane</keyword>
<dbReference type="Pfam" id="PF10320">
    <property type="entry name" value="7TM_GPCR_Srsx"/>
    <property type="match status" value="1"/>
</dbReference>
<dbReference type="SUPFAM" id="SSF81321">
    <property type="entry name" value="Family A G protein-coupled receptor-like"/>
    <property type="match status" value="1"/>
</dbReference>
<evidence type="ECO:0000256" key="2">
    <source>
        <dbReference type="ARBA" id="ARBA00022692"/>
    </source>
</evidence>
<protein>
    <submittedName>
        <fullName evidence="7">Serpentine type 7TM GPCR chemoreceptor srsx domain-containing protein</fullName>
    </submittedName>
</protein>
<feature type="transmembrane region" description="Helical" evidence="5">
    <location>
        <begin position="31"/>
        <end position="48"/>
    </location>
</feature>
<evidence type="ECO:0000313" key="8">
    <source>
        <dbReference type="Proteomes" id="UP001201812"/>
    </source>
</evidence>
<feature type="transmembrane region" description="Helical" evidence="5">
    <location>
        <begin position="243"/>
        <end position="267"/>
    </location>
</feature>
<dbReference type="PROSITE" id="PS50262">
    <property type="entry name" value="G_PROTEIN_RECEP_F1_2"/>
    <property type="match status" value="1"/>
</dbReference>